<dbReference type="InterPro" id="IPR009003">
    <property type="entry name" value="Peptidase_S1_PA"/>
</dbReference>
<dbReference type="Gene3D" id="1.25.10.10">
    <property type="entry name" value="Leucine-rich Repeat Variant"/>
    <property type="match status" value="1"/>
</dbReference>
<dbReference type="AlphaFoldDB" id="G0U678"/>
<gene>
    <name evidence="1" type="ORF">TVY486_1004320</name>
</gene>
<dbReference type="InterPro" id="IPR000225">
    <property type="entry name" value="Armadillo"/>
</dbReference>
<name>G0U678_TRYVY</name>
<dbReference type="VEuPathDB" id="TriTrypDB:TvY486_1004320"/>
<reference evidence="1" key="1">
    <citation type="journal article" date="2012" name="Proc. Natl. Acad. Sci. U.S.A.">
        <title>Antigenic diversity is generated by distinct evolutionary mechanisms in African trypanosome species.</title>
        <authorList>
            <person name="Jackson A.P."/>
            <person name="Berry A."/>
            <person name="Aslett M."/>
            <person name="Allison H.C."/>
            <person name="Burton P."/>
            <person name="Vavrova-Anderson J."/>
            <person name="Brown R."/>
            <person name="Browne H."/>
            <person name="Corton N."/>
            <person name="Hauser H."/>
            <person name="Gamble J."/>
            <person name="Gilderthorp R."/>
            <person name="Marcello L."/>
            <person name="McQuillan J."/>
            <person name="Otto T.D."/>
            <person name="Quail M.A."/>
            <person name="Sanders M.J."/>
            <person name="van Tonder A."/>
            <person name="Ginger M.L."/>
            <person name="Field M.C."/>
            <person name="Barry J.D."/>
            <person name="Hertz-Fowler C."/>
            <person name="Berriman M."/>
        </authorList>
    </citation>
    <scope>NUCLEOTIDE SEQUENCE</scope>
    <source>
        <strain evidence="1">Y486</strain>
    </source>
</reference>
<proteinExistence type="predicted"/>
<dbReference type="SMART" id="SM00185">
    <property type="entry name" value="ARM"/>
    <property type="match status" value="3"/>
</dbReference>
<dbReference type="OMA" id="KQIFLME"/>
<dbReference type="EMBL" id="HE573026">
    <property type="protein sequence ID" value="CCC51381.1"/>
    <property type="molecule type" value="Genomic_DNA"/>
</dbReference>
<organism evidence="1">
    <name type="scientific">Trypanosoma vivax (strain Y486)</name>
    <dbReference type="NCBI Taxonomy" id="1055687"/>
    <lineage>
        <taxon>Eukaryota</taxon>
        <taxon>Discoba</taxon>
        <taxon>Euglenozoa</taxon>
        <taxon>Kinetoplastea</taxon>
        <taxon>Metakinetoplastina</taxon>
        <taxon>Trypanosomatida</taxon>
        <taxon>Trypanosomatidae</taxon>
        <taxon>Trypanosoma</taxon>
        <taxon>Duttonella</taxon>
    </lineage>
</organism>
<evidence type="ECO:0000313" key="1">
    <source>
        <dbReference type="EMBL" id="CCC51381.1"/>
    </source>
</evidence>
<protein>
    <recommendedName>
        <fullName evidence="2">Serine protease</fullName>
    </recommendedName>
</protein>
<accession>G0U678</accession>
<dbReference type="SUPFAM" id="SSF50494">
    <property type="entry name" value="Trypsin-like serine proteases"/>
    <property type="match status" value="1"/>
</dbReference>
<dbReference type="InterPro" id="IPR011989">
    <property type="entry name" value="ARM-like"/>
</dbReference>
<dbReference type="InterPro" id="IPR016024">
    <property type="entry name" value="ARM-type_fold"/>
</dbReference>
<evidence type="ECO:0008006" key="2">
    <source>
        <dbReference type="Google" id="ProtNLM"/>
    </source>
</evidence>
<dbReference type="SUPFAM" id="SSF48371">
    <property type="entry name" value="ARM repeat"/>
    <property type="match status" value="1"/>
</dbReference>
<sequence>MSSVPLGGGRGSIPAVCRIKGRGTGTLISPGLLLTSTHVVSSPEACDQVTAVFFEGIKKKTVEVKLLPHKFFFAAAYPEYMDYCLVACEQFGIFNVTPVKVPLVKDEWATVTEGDTVLIIQHPIGEYSTIAGDVDTNDANTSQFGSPLEVKRFEEVLRHRGDLFYLKTTRNVVTAGCPTFNDSGQLIGLQSQVHHQHEGMVNRVVSITSIVKHLFTNKLLWRIGQQLTFESVWNTWYVKGDITRIVCMMANFKDRVILRATAEKLCEHTGQPHLLESIVKYGGVEVITQTLDQFKEDEAMVCSCLRAIWNISFGGTSAQAPLVEGNAIEMALNSMETFPKNEEIAQFSTLFLHNISSEAFSRNFAGPLGYRALRLVHAAQKKFKETTVLQKFGFGFFKTLVEVDEQNAEILVDLGILKHVVYLAKEKQNQVLLMESIMQFLGVLAQNHHAIDKCLKESALCLGSEGKGLSVLTGLLIDIMVKYQDEDTILLEGNRALWGIGNDFTCRAMILQHPRIYDALKLSLPVLIARSRVT</sequence>
<dbReference type="Pfam" id="PF13365">
    <property type="entry name" value="Trypsin_2"/>
    <property type="match status" value="1"/>
</dbReference>
<dbReference type="Gene3D" id="2.40.10.120">
    <property type="match status" value="1"/>
</dbReference>